<gene>
    <name evidence="1" type="ORF">MIZ03_1490</name>
</gene>
<evidence type="ECO:0000313" key="2">
    <source>
        <dbReference type="Proteomes" id="UP000824366"/>
    </source>
</evidence>
<sequence>MAYFCIFCRLRGEAVRQALVCFGTFNSTLWISALGRYVELSIATPMLRSKLCTDG</sequence>
<proteinExistence type="predicted"/>
<protein>
    <submittedName>
        <fullName evidence="1">Uncharacterized protein</fullName>
    </submittedName>
</protein>
<organism evidence="1 2">
    <name type="scientific">Rhodoferax lithotrophicus</name>
    <dbReference type="NCBI Taxonomy" id="2798804"/>
    <lineage>
        <taxon>Bacteria</taxon>
        <taxon>Pseudomonadati</taxon>
        <taxon>Pseudomonadota</taxon>
        <taxon>Betaproteobacteria</taxon>
        <taxon>Burkholderiales</taxon>
        <taxon>Comamonadaceae</taxon>
        <taxon>Rhodoferax</taxon>
    </lineage>
</organism>
<name>A0ABN6D3L9_9BURK</name>
<reference evidence="1 2" key="1">
    <citation type="journal article" date="2021" name="Microbiol. Spectr.">
        <title>A Single Bacterium Capable of Oxidation and Reduction of Iron at Circumneutral pH.</title>
        <authorList>
            <person name="Kato S."/>
            <person name="Ohkuma M."/>
        </authorList>
    </citation>
    <scope>NUCLEOTIDE SEQUENCE [LARGE SCALE GENOMIC DNA]</scope>
    <source>
        <strain evidence="1 2">MIZ03</strain>
    </source>
</reference>
<dbReference type="EMBL" id="AP024238">
    <property type="protein sequence ID" value="BCO26607.1"/>
    <property type="molecule type" value="Genomic_DNA"/>
</dbReference>
<evidence type="ECO:0000313" key="1">
    <source>
        <dbReference type="EMBL" id="BCO26607.1"/>
    </source>
</evidence>
<accession>A0ABN6D3L9</accession>
<dbReference type="Proteomes" id="UP000824366">
    <property type="component" value="Chromosome"/>
</dbReference>
<keyword evidence="2" id="KW-1185">Reference proteome</keyword>